<dbReference type="EMBL" id="WNLA01000011">
    <property type="protein sequence ID" value="MTW03745.1"/>
    <property type="molecule type" value="Genomic_DNA"/>
</dbReference>
<protein>
    <submittedName>
        <fullName evidence="3">Transporter substrate-binding domain-containing protein</fullName>
    </submittedName>
</protein>
<dbReference type="Gene3D" id="3.40.190.10">
    <property type="entry name" value="Periplasmic binding protein-like II"/>
    <property type="match status" value="2"/>
</dbReference>
<evidence type="ECO:0000313" key="4">
    <source>
        <dbReference type="Proteomes" id="UP000484015"/>
    </source>
</evidence>
<name>A0A6L6Q2A6_9BURK</name>
<sequence>MLAPDIARIVNQGELVVAMLSTDTPPFFYAEGGNLAGTDVDLARLVGSELGVPVRFDRSAKTYDGVVEAVAEGRADLGISRLARTLKRGQMVHFSNTYMKLSHALLINRVNFAAIAGEQPLPQVIRNFNGTLGVIAGSSWEEFGRRNFPKAKLVAYPTWADVVNAVKKGDVVAAYRDELEVLQILKKDPGLALTLRTVTFSDMESTLSLMVGVRDPTLLSFVNEVIAQRADKPTVNSLLKTLK</sequence>
<comment type="caution">
    <text evidence="3">The sequence shown here is derived from an EMBL/GenBank/DDBJ whole genome shotgun (WGS) entry which is preliminary data.</text>
</comment>
<dbReference type="Proteomes" id="UP000484015">
    <property type="component" value="Unassembled WGS sequence"/>
</dbReference>
<dbReference type="PANTHER" id="PTHR35936">
    <property type="entry name" value="MEMBRANE-BOUND LYTIC MUREIN TRANSGLYCOSYLASE F"/>
    <property type="match status" value="1"/>
</dbReference>
<dbReference type="InterPro" id="IPR001638">
    <property type="entry name" value="Solute-binding_3/MltF_N"/>
</dbReference>
<dbReference type="PANTHER" id="PTHR35936:SF19">
    <property type="entry name" value="AMINO-ACID-BINDING PROTEIN YXEM-RELATED"/>
    <property type="match status" value="1"/>
</dbReference>
<organism evidence="3 4">
    <name type="scientific">Pseudoduganella ginsengisoli</name>
    <dbReference type="NCBI Taxonomy" id="1462440"/>
    <lineage>
        <taxon>Bacteria</taxon>
        <taxon>Pseudomonadati</taxon>
        <taxon>Pseudomonadota</taxon>
        <taxon>Betaproteobacteria</taxon>
        <taxon>Burkholderiales</taxon>
        <taxon>Oxalobacteraceae</taxon>
        <taxon>Telluria group</taxon>
        <taxon>Pseudoduganella</taxon>
    </lineage>
</organism>
<evidence type="ECO:0000313" key="3">
    <source>
        <dbReference type="EMBL" id="MTW03745.1"/>
    </source>
</evidence>
<gene>
    <name evidence="3" type="ORF">GM668_16810</name>
</gene>
<keyword evidence="4" id="KW-1185">Reference proteome</keyword>
<proteinExistence type="predicted"/>
<dbReference type="OrthoDB" id="5363083at2"/>
<accession>A0A6L6Q2A6</accession>
<dbReference type="SUPFAM" id="SSF53850">
    <property type="entry name" value="Periplasmic binding protein-like II"/>
    <property type="match status" value="1"/>
</dbReference>
<dbReference type="AlphaFoldDB" id="A0A6L6Q2A6"/>
<dbReference type="Pfam" id="PF00497">
    <property type="entry name" value="SBP_bac_3"/>
    <property type="match status" value="1"/>
</dbReference>
<reference evidence="3 4" key="1">
    <citation type="submission" date="2019-11" db="EMBL/GenBank/DDBJ databases">
        <title>Type strains purchased from KCTC, JCM and DSMZ.</title>
        <authorList>
            <person name="Lu H."/>
        </authorList>
    </citation>
    <scope>NUCLEOTIDE SEQUENCE [LARGE SCALE GENOMIC DNA]</scope>
    <source>
        <strain evidence="3 4">KCTC 42409</strain>
    </source>
</reference>
<keyword evidence="1" id="KW-0732">Signal</keyword>
<dbReference type="SMART" id="SM00062">
    <property type="entry name" value="PBPb"/>
    <property type="match status" value="1"/>
</dbReference>
<evidence type="ECO:0000259" key="2">
    <source>
        <dbReference type="SMART" id="SM00062"/>
    </source>
</evidence>
<feature type="domain" description="Solute-binding protein family 3/N-terminal" evidence="2">
    <location>
        <begin position="14"/>
        <end position="243"/>
    </location>
</feature>
<evidence type="ECO:0000256" key="1">
    <source>
        <dbReference type="ARBA" id="ARBA00022729"/>
    </source>
</evidence>